<accession>A0A0L8IDP1</accession>
<evidence type="ECO:0000313" key="1">
    <source>
        <dbReference type="EMBL" id="KOF99534.1"/>
    </source>
</evidence>
<protein>
    <submittedName>
        <fullName evidence="1">Uncharacterized protein</fullName>
    </submittedName>
</protein>
<dbReference type="AlphaFoldDB" id="A0A0L8IDP1"/>
<reference evidence="1" key="1">
    <citation type="submission" date="2015-07" db="EMBL/GenBank/DDBJ databases">
        <title>MeaNS - Measles Nucleotide Surveillance Program.</title>
        <authorList>
            <person name="Tran T."/>
            <person name="Druce J."/>
        </authorList>
    </citation>
    <scope>NUCLEOTIDE SEQUENCE</scope>
    <source>
        <strain evidence="1">UCB-OBI-ISO-001</strain>
        <tissue evidence="1">Gonad</tissue>
    </source>
</reference>
<name>A0A0L8IDP1_OCTBM</name>
<dbReference type="EMBL" id="KQ415942">
    <property type="protein sequence ID" value="KOF99534.1"/>
    <property type="molecule type" value="Genomic_DNA"/>
</dbReference>
<gene>
    <name evidence="1" type="ORF">OCBIM_22015345mg</name>
</gene>
<organism evidence="1">
    <name type="scientific">Octopus bimaculoides</name>
    <name type="common">California two-spotted octopus</name>
    <dbReference type="NCBI Taxonomy" id="37653"/>
    <lineage>
        <taxon>Eukaryota</taxon>
        <taxon>Metazoa</taxon>
        <taxon>Spiralia</taxon>
        <taxon>Lophotrochozoa</taxon>
        <taxon>Mollusca</taxon>
        <taxon>Cephalopoda</taxon>
        <taxon>Coleoidea</taxon>
        <taxon>Octopodiformes</taxon>
        <taxon>Octopoda</taxon>
        <taxon>Incirrata</taxon>
        <taxon>Octopodidae</taxon>
        <taxon>Octopus</taxon>
    </lineage>
</organism>
<sequence length="81" mass="9889">MCPNNVHVCVYYLCCFRGGKSARLLLPLLIINKYLKQGKYLELKTRKYEEQHKIPQEFDSYFNFLHNYFEIQKYKIKIILH</sequence>
<proteinExistence type="predicted"/>